<dbReference type="PANTHER" id="PTHR28236:SF1">
    <property type="entry name" value="LARGE RIBOSOMAL SUBUNIT PROTEIN ML53"/>
    <property type="match status" value="1"/>
</dbReference>
<comment type="similarity">
    <text evidence="2">Belongs to the mitochondrion-specific ribosomal protein mL53 family.</text>
</comment>
<dbReference type="AlphaFoldDB" id="A0A9W7SJH3"/>
<evidence type="ECO:0000256" key="3">
    <source>
        <dbReference type="ARBA" id="ARBA00022723"/>
    </source>
</evidence>
<feature type="region of interest" description="Disordered" evidence="10">
    <location>
        <begin position="127"/>
        <end position="237"/>
    </location>
</feature>
<keyword evidence="3" id="KW-0479">Metal-binding</keyword>
<dbReference type="GO" id="GO:0005762">
    <property type="term" value="C:mitochondrial large ribosomal subunit"/>
    <property type="evidence" value="ECO:0007669"/>
    <property type="project" value="TreeGrafter"/>
</dbReference>
<name>A0A9W7SJH3_9PEZI</name>
<evidence type="ECO:0000256" key="10">
    <source>
        <dbReference type="SAM" id="MobiDB-lite"/>
    </source>
</evidence>
<evidence type="ECO:0000256" key="2">
    <source>
        <dbReference type="ARBA" id="ARBA00005557"/>
    </source>
</evidence>
<proteinExistence type="inferred from homology"/>
<evidence type="ECO:0000256" key="4">
    <source>
        <dbReference type="ARBA" id="ARBA00022771"/>
    </source>
</evidence>
<dbReference type="InterPro" id="IPR019786">
    <property type="entry name" value="Zinc_finger_PHD-type_CS"/>
</dbReference>
<sequence>TPTSNISRYKTAALPADRPSIDQNKEIRTNVQVSHMAKDVPVAASGKLQVVQISSAVSRDHIKCSCPDGPPDGENIVLCRVCNQWHHHRCQIGMETLLPKAARQKGFNCTGCKTKARSDSAKFARARDAERRNEAMAQKAADAASAGGSINKRAKRQSGIGGKTKAKRTVRYNEQDDTVANLENEDYSDVEMPPAVSPSGEKDSGTFDKPAPTSILRSRPSSSTRARTQSTRTKTTRRMAMADNSHDRPYQLSAEDKQAVRQLHDLTRKEPCECLGAVVEAGTTLVVCYDCGALHRQSCTGDPRTDNIGRGVCCKDCRAVRERQMKEALKWHEMKKIHDRDLALARQLDEEDNAEDPMKALCAGYLWKTYALQPSISTTSAVVKELTACTWDMSEGRMAPINPAPQSFVDQLCDALHEMLKTAGPENVRKVAGHDGKMLDPEYPEQMMVSLRQLGIMVLHKTEQRMKIQKMGVLAEVLGLATKGTFWSAKMLTKYITSVRTTFSPFNARSGKTARNFLACLPPNARSNMAIEVNMLGQQDAHKTADLVIAFKDGQEMKMDLEKMKLRDVQTEVDRHSRVLRRKEELAG</sequence>
<dbReference type="PANTHER" id="PTHR28236">
    <property type="entry name" value="54S RIBOSOMAL PROTEIN L44, MITOCHONDRIAL"/>
    <property type="match status" value="1"/>
</dbReference>
<dbReference type="Gene3D" id="3.40.30.10">
    <property type="entry name" value="Glutaredoxin"/>
    <property type="match status" value="1"/>
</dbReference>
<keyword evidence="6 11" id="KW-0689">Ribosomal protein</keyword>
<feature type="compositionally biased region" description="Low complexity" evidence="10">
    <location>
        <begin position="217"/>
        <end position="233"/>
    </location>
</feature>
<evidence type="ECO:0000313" key="12">
    <source>
        <dbReference type="Proteomes" id="UP001138500"/>
    </source>
</evidence>
<protein>
    <recommendedName>
        <fullName evidence="9">Large ribosomal subunit protein mL53</fullName>
    </recommendedName>
</protein>
<evidence type="ECO:0000256" key="9">
    <source>
        <dbReference type="ARBA" id="ARBA00035180"/>
    </source>
</evidence>
<dbReference type="GO" id="GO:0008270">
    <property type="term" value="F:zinc ion binding"/>
    <property type="evidence" value="ECO:0007669"/>
    <property type="project" value="UniProtKB-KW"/>
</dbReference>
<dbReference type="InterPro" id="IPR011011">
    <property type="entry name" value="Znf_FYVE_PHD"/>
</dbReference>
<dbReference type="Proteomes" id="UP001138500">
    <property type="component" value="Unassembled WGS sequence"/>
</dbReference>
<reference evidence="11 12" key="1">
    <citation type="journal article" date="2018" name="IMA Fungus">
        <title>IMA Genome-F 10: Nine draft genome sequences of Claviceps purpurea s.lat., including C. arundinis, C. humidiphila, and C. cf. spartinae, pseudomolecules for the pitch canker pathogen Fusarium circinatum, draft genome of Davidsoniella eucalypti, Grosmannia galeiformis, Quambalaria eucalypti, and Teratosphaeria destructans.</title>
        <authorList>
            <person name="Wingfield B.D."/>
            <person name="Liu M."/>
            <person name="Nguyen H.D."/>
            <person name="Lane F.A."/>
            <person name="Morgan S.W."/>
            <person name="De Vos L."/>
            <person name="Wilken P.M."/>
            <person name="Duong T.A."/>
            <person name="Aylward J."/>
            <person name="Coetzee M.P."/>
            <person name="Dadej K."/>
            <person name="De Beer Z.W."/>
            <person name="Findlay W."/>
            <person name="Havenga M."/>
            <person name="Kolarik M."/>
            <person name="Menzies J.G."/>
            <person name="Naidoo K."/>
            <person name="Pochopski O."/>
            <person name="Shoukouhi P."/>
            <person name="Santana Q.C."/>
            <person name="Seifert K.A."/>
            <person name="Soal N."/>
            <person name="Steenkamp E.T."/>
            <person name="Tatham C.T."/>
            <person name="van der Nest M.A."/>
            <person name="Wingfield M.J."/>
        </authorList>
    </citation>
    <scope>NUCLEOTIDE SEQUENCE [LARGE SCALE GENOMIC DNA]</scope>
    <source>
        <strain evidence="11">CMW44962</strain>
    </source>
</reference>
<keyword evidence="12" id="KW-1185">Reference proteome</keyword>
<organism evidence="11 12">
    <name type="scientific">Teratosphaeria destructans</name>
    <dbReference type="NCBI Taxonomy" id="418781"/>
    <lineage>
        <taxon>Eukaryota</taxon>
        <taxon>Fungi</taxon>
        <taxon>Dikarya</taxon>
        <taxon>Ascomycota</taxon>
        <taxon>Pezizomycotina</taxon>
        <taxon>Dothideomycetes</taxon>
        <taxon>Dothideomycetidae</taxon>
        <taxon>Mycosphaerellales</taxon>
        <taxon>Teratosphaeriaceae</taxon>
        <taxon>Teratosphaeria</taxon>
    </lineage>
</organism>
<dbReference type="Gene3D" id="3.30.40.10">
    <property type="entry name" value="Zinc/RING finger domain, C3HC4 (zinc finger)"/>
    <property type="match status" value="1"/>
</dbReference>
<reference evidence="11 12" key="2">
    <citation type="journal article" date="2021" name="Curr. Genet.">
        <title>Genetic response to nitrogen starvation in the aggressive Eucalyptus foliar pathogen Teratosphaeria destructans.</title>
        <authorList>
            <person name="Havenga M."/>
            <person name="Wingfield B.D."/>
            <person name="Wingfield M.J."/>
            <person name="Dreyer L.L."/>
            <person name="Roets F."/>
            <person name="Aylward J."/>
        </authorList>
    </citation>
    <scope>NUCLEOTIDE SEQUENCE [LARGE SCALE GENOMIC DNA]</scope>
    <source>
        <strain evidence="11">CMW44962</strain>
    </source>
</reference>
<accession>A0A9W7SJH3</accession>
<dbReference type="OrthoDB" id="4136894at2759"/>
<dbReference type="InterPro" id="IPR019716">
    <property type="entry name" value="Ribosomal_mL53"/>
</dbReference>
<feature type="compositionally biased region" description="Low complexity" evidence="10">
    <location>
        <begin position="135"/>
        <end position="146"/>
    </location>
</feature>
<dbReference type="InterPro" id="IPR013083">
    <property type="entry name" value="Znf_RING/FYVE/PHD"/>
</dbReference>
<keyword evidence="7" id="KW-0496">Mitochondrion</keyword>
<evidence type="ECO:0000256" key="7">
    <source>
        <dbReference type="ARBA" id="ARBA00023128"/>
    </source>
</evidence>
<feature type="non-terminal residue" evidence="11">
    <location>
        <position position="1"/>
    </location>
</feature>
<comment type="caution">
    <text evidence="11">The sequence shown here is derived from an EMBL/GenBank/DDBJ whole genome shotgun (WGS) entry which is preliminary data.</text>
</comment>
<evidence type="ECO:0000256" key="6">
    <source>
        <dbReference type="ARBA" id="ARBA00022980"/>
    </source>
</evidence>
<dbReference type="PROSITE" id="PS01359">
    <property type="entry name" value="ZF_PHD_1"/>
    <property type="match status" value="1"/>
</dbReference>
<keyword evidence="5" id="KW-0862">Zinc</keyword>
<comment type="subcellular location">
    <subcellularLocation>
        <location evidence="1">Mitochondrion</location>
    </subcellularLocation>
</comment>
<dbReference type="InterPro" id="IPR042776">
    <property type="entry name" value="Ribosomal_mL53_fung"/>
</dbReference>
<dbReference type="SUPFAM" id="SSF57903">
    <property type="entry name" value="FYVE/PHD zinc finger"/>
    <property type="match status" value="1"/>
</dbReference>
<evidence type="ECO:0000256" key="1">
    <source>
        <dbReference type="ARBA" id="ARBA00004173"/>
    </source>
</evidence>
<dbReference type="GO" id="GO:0003735">
    <property type="term" value="F:structural constituent of ribosome"/>
    <property type="evidence" value="ECO:0007669"/>
    <property type="project" value="TreeGrafter"/>
</dbReference>
<gene>
    <name evidence="11" type="ORF">Tdes44962_MAKER00959</name>
</gene>
<evidence type="ECO:0000256" key="5">
    <source>
        <dbReference type="ARBA" id="ARBA00022833"/>
    </source>
</evidence>
<evidence type="ECO:0000313" key="11">
    <source>
        <dbReference type="EMBL" id="KAH9815711.1"/>
    </source>
</evidence>
<keyword evidence="8" id="KW-0687">Ribonucleoprotein</keyword>
<evidence type="ECO:0000256" key="8">
    <source>
        <dbReference type="ARBA" id="ARBA00023274"/>
    </source>
</evidence>
<dbReference type="Pfam" id="PF10780">
    <property type="entry name" value="MRP_L53"/>
    <property type="match status" value="1"/>
</dbReference>
<dbReference type="EMBL" id="RIBY02002422">
    <property type="protein sequence ID" value="KAH9815711.1"/>
    <property type="molecule type" value="Genomic_DNA"/>
</dbReference>
<keyword evidence="4" id="KW-0863">Zinc-finger</keyword>